<dbReference type="AlphaFoldDB" id="A0A8C6U6M3"/>
<feature type="domain" description="ENPP1-3/EXOG-like endonuclease/phosphodiesterase" evidence="2">
    <location>
        <begin position="53"/>
        <end position="242"/>
    </location>
</feature>
<dbReference type="GO" id="GO:0003676">
    <property type="term" value="F:nucleic acid binding"/>
    <property type="evidence" value="ECO:0007669"/>
    <property type="project" value="InterPro"/>
</dbReference>
<feature type="region of interest" description="Disordered" evidence="1">
    <location>
        <begin position="88"/>
        <end position="107"/>
    </location>
</feature>
<sequence length="263" mass="30301">YGRQTFLLTNITGAVCAESFLKGHPPQIPDVLENGQIQDRTRYKTICQTYKNQRRFFTLYDTANKIPVFSAYIFKGSKTGRPRNLVWMTEPNNDKKSQASDNDYKNNSGYDRGHLYPSSYGYSREDKNSTFTLTNIVPQARTFNQRSWSNMEQCVKRFMEKHCIDNNNQIKGFLVTGAEPGNKLLNEKINIPLKMWSAFCCYNSTKKKWFASAHWGDNVADTNDRCLNTNTLDKLYSKFSKGTTAFKLFPEELCPSDVSRFVS</sequence>
<dbReference type="PANTHER" id="PTHR21472:SF15">
    <property type="entry name" value="ENDONUCLEASE DOMAIN-CONTAINING 1 PROTEIN-RELATED"/>
    <property type="match status" value="1"/>
</dbReference>
<dbReference type="GO" id="GO:0046872">
    <property type="term" value="F:metal ion binding"/>
    <property type="evidence" value="ECO:0007669"/>
    <property type="project" value="InterPro"/>
</dbReference>
<evidence type="ECO:0000256" key="1">
    <source>
        <dbReference type="SAM" id="MobiDB-lite"/>
    </source>
</evidence>
<dbReference type="InterPro" id="IPR001604">
    <property type="entry name" value="Endo_G_ENPP1-like_dom"/>
</dbReference>
<dbReference type="GO" id="GO:0016787">
    <property type="term" value="F:hydrolase activity"/>
    <property type="evidence" value="ECO:0007669"/>
    <property type="project" value="InterPro"/>
</dbReference>
<proteinExistence type="predicted"/>
<evidence type="ECO:0000259" key="3">
    <source>
        <dbReference type="SMART" id="SM00892"/>
    </source>
</evidence>
<dbReference type="Ensembl" id="ENSNMLT00000032834.1">
    <property type="protein sequence ID" value="ENSNMLP00000029446.1"/>
    <property type="gene ID" value="ENSNMLG00000018614.1"/>
</dbReference>
<feature type="compositionally biased region" description="Basic and acidic residues" evidence="1">
    <location>
        <begin position="92"/>
        <end position="104"/>
    </location>
</feature>
<dbReference type="SMART" id="SM00892">
    <property type="entry name" value="Endonuclease_NS"/>
    <property type="match status" value="1"/>
</dbReference>
<dbReference type="InterPro" id="IPR044929">
    <property type="entry name" value="DNA/RNA_non-sp_Endonuclease_sf"/>
</dbReference>
<keyword evidence="5" id="KW-1185">Reference proteome</keyword>
<dbReference type="InterPro" id="IPR020821">
    <property type="entry name" value="ENPP1-3/EXOG-like_nuc-like"/>
</dbReference>
<reference evidence="4" key="1">
    <citation type="submission" date="2025-08" db="UniProtKB">
        <authorList>
            <consortium name="Ensembl"/>
        </authorList>
    </citation>
    <scope>IDENTIFICATION</scope>
</reference>
<organism evidence="4 5">
    <name type="scientific">Neogobius melanostomus</name>
    <name type="common">round goby</name>
    <dbReference type="NCBI Taxonomy" id="47308"/>
    <lineage>
        <taxon>Eukaryota</taxon>
        <taxon>Metazoa</taxon>
        <taxon>Chordata</taxon>
        <taxon>Craniata</taxon>
        <taxon>Vertebrata</taxon>
        <taxon>Euteleostomi</taxon>
        <taxon>Actinopterygii</taxon>
        <taxon>Neopterygii</taxon>
        <taxon>Teleostei</taxon>
        <taxon>Neoteleostei</taxon>
        <taxon>Acanthomorphata</taxon>
        <taxon>Gobiaria</taxon>
        <taxon>Gobiiformes</taxon>
        <taxon>Gobioidei</taxon>
        <taxon>Gobiidae</taxon>
        <taxon>Benthophilinae</taxon>
        <taxon>Neogobiini</taxon>
        <taxon>Neogobius</taxon>
    </lineage>
</organism>
<evidence type="ECO:0000259" key="2">
    <source>
        <dbReference type="SMART" id="SM00477"/>
    </source>
</evidence>
<dbReference type="SUPFAM" id="SSF54060">
    <property type="entry name" value="His-Me finger endonucleases"/>
    <property type="match status" value="1"/>
</dbReference>
<evidence type="ECO:0000313" key="5">
    <source>
        <dbReference type="Proteomes" id="UP000694523"/>
    </source>
</evidence>
<dbReference type="PANTHER" id="PTHR21472">
    <property type="entry name" value="ENDONUCLEASE DOMAIN-CONTAINING 1 PROTEIN ENDOD1"/>
    <property type="match status" value="1"/>
</dbReference>
<dbReference type="Proteomes" id="UP000694523">
    <property type="component" value="Unplaced"/>
</dbReference>
<dbReference type="InterPro" id="IPR039015">
    <property type="entry name" value="ENDOD1"/>
</dbReference>
<dbReference type="InterPro" id="IPR044925">
    <property type="entry name" value="His-Me_finger_sf"/>
</dbReference>
<dbReference type="Gene3D" id="3.40.570.10">
    <property type="entry name" value="Extracellular Endonuclease, subunit A"/>
    <property type="match status" value="1"/>
</dbReference>
<protein>
    <recommendedName>
        <fullName evidence="6">Endonuclease</fullName>
    </recommendedName>
</protein>
<evidence type="ECO:0000313" key="4">
    <source>
        <dbReference type="Ensembl" id="ENSNMLP00000029446.1"/>
    </source>
</evidence>
<feature type="domain" description="DNA/RNA non-specific endonuclease/pyrophosphatase/phosphodiesterase" evidence="3">
    <location>
        <begin position="52"/>
        <end position="246"/>
    </location>
</feature>
<dbReference type="Pfam" id="PF01223">
    <property type="entry name" value="Endonuclease_NS"/>
    <property type="match status" value="1"/>
</dbReference>
<accession>A0A8C6U6M3</accession>
<dbReference type="SMART" id="SM00477">
    <property type="entry name" value="NUC"/>
    <property type="match status" value="1"/>
</dbReference>
<reference evidence="4" key="2">
    <citation type="submission" date="2025-09" db="UniProtKB">
        <authorList>
            <consortium name="Ensembl"/>
        </authorList>
    </citation>
    <scope>IDENTIFICATION</scope>
</reference>
<evidence type="ECO:0008006" key="6">
    <source>
        <dbReference type="Google" id="ProtNLM"/>
    </source>
</evidence>
<name>A0A8C6U6M3_9GOBI</name>